<comment type="similarity">
    <text evidence="3">Belongs to the DsrF/TusC family.</text>
</comment>
<dbReference type="SUPFAM" id="SSF75169">
    <property type="entry name" value="DsrEFH-like"/>
    <property type="match status" value="1"/>
</dbReference>
<evidence type="ECO:0000313" key="5">
    <source>
        <dbReference type="EMBL" id="CAH0542897.1"/>
    </source>
</evidence>
<dbReference type="RefSeq" id="WP_237363736.1">
    <property type="nucleotide sequence ID" value="NZ_CAKLDM010000003.1"/>
</dbReference>
<dbReference type="PANTHER" id="PTHR38780:SF1">
    <property type="entry name" value="PROTEIN TUSC"/>
    <property type="match status" value="1"/>
</dbReference>
<dbReference type="InterPro" id="IPR003787">
    <property type="entry name" value="Sulphur_relay_DsrE/F-like"/>
</dbReference>
<evidence type="ECO:0000256" key="4">
    <source>
        <dbReference type="ARBA" id="ARBA00017149"/>
    </source>
</evidence>
<dbReference type="InterPro" id="IPR017462">
    <property type="entry name" value="Sulphur_relay_TusC/DsrF"/>
</dbReference>
<organism evidence="5 6">
    <name type="scientific">Vibrio marisflavi CECT 7928</name>
    <dbReference type="NCBI Taxonomy" id="634439"/>
    <lineage>
        <taxon>Bacteria</taxon>
        <taxon>Pseudomonadati</taxon>
        <taxon>Pseudomonadota</taxon>
        <taxon>Gammaproteobacteria</taxon>
        <taxon>Vibrionales</taxon>
        <taxon>Vibrionaceae</taxon>
        <taxon>Vibrio</taxon>
    </lineage>
</organism>
<accession>A0ABN8E9K4</accession>
<sequence length="118" mass="12794">MNSLGFVFKTLPHSTSSGREGLDALLAASAFCDNIRLFFIGEGVAQLVGEQQPESVLSRNYISTFKLMELYDIEEVFVCEDSLMKMGLADAPLVLDAIALPASGIAEKIQACDKVLTF</sequence>
<evidence type="ECO:0000313" key="6">
    <source>
        <dbReference type="Proteomes" id="UP000838748"/>
    </source>
</evidence>
<proteinExistence type="inferred from homology"/>
<comment type="caution">
    <text evidence="5">The sequence shown here is derived from an EMBL/GenBank/DDBJ whole genome shotgun (WGS) entry which is preliminary data.</text>
</comment>
<dbReference type="NCBIfam" id="NF001238">
    <property type="entry name" value="PRK00211.1"/>
    <property type="match status" value="1"/>
</dbReference>
<dbReference type="Proteomes" id="UP000838748">
    <property type="component" value="Unassembled WGS sequence"/>
</dbReference>
<dbReference type="Pfam" id="PF02635">
    <property type="entry name" value="DsrE"/>
    <property type="match status" value="1"/>
</dbReference>
<evidence type="ECO:0000256" key="1">
    <source>
        <dbReference type="ARBA" id="ARBA00002850"/>
    </source>
</evidence>
<dbReference type="Gene3D" id="3.40.1260.10">
    <property type="entry name" value="DsrEFH-like"/>
    <property type="match status" value="1"/>
</dbReference>
<dbReference type="EMBL" id="CAKLDM010000003">
    <property type="protein sequence ID" value="CAH0542897.1"/>
    <property type="molecule type" value="Genomic_DNA"/>
</dbReference>
<dbReference type="PANTHER" id="PTHR38780">
    <property type="entry name" value="PROTEIN TUSC"/>
    <property type="match status" value="1"/>
</dbReference>
<dbReference type="InterPro" id="IPR027396">
    <property type="entry name" value="DsrEFH-like"/>
</dbReference>
<keyword evidence="6" id="KW-1185">Reference proteome</keyword>
<evidence type="ECO:0000256" key="3">
    <source>
        <dbReference type="ARBA" id="ARBA00005996"/>
    </source>
</evidence>
<comment type="subcellular location">
    <subcellularLocation>
        <location evidence="2">Cytoplasm</location>
    </subcellularLocation>
</comment>
<evidence type="ECO:0000256" key="2">
    <source>
        <dbReference type="ARBA" id="ARBA00004496"/>
    </source>
</evidence>
<reference evidence="5" key="1">
    <citation type="submission" date="2021-11" db="EMBL/GenBank/DDBJ databases">
        <authorList>
            <person name="Rodrigo-Torres L."/>
            <person name="Arahal R. D."/>
            <person name="Lucena T."/>
        </authorList>
    </citation>
    <scope>NUCLEOTIDE SEQUENCE</scope>
    <source>
        <strain evidence="5">CECT 7928</strain>
    </source>
</reference>
<comment type="function">
    <text evidence="1">Could be part of a sulfur-relay system.</text>
</comment>
<gene>
    <name evidence="5" type="primary">tusC</name>
    <name evidence="5" type="ORF">VMF7928_04274</name>
</gene>
<protein>
    <recommendedName>
        <fullName evidence="4">Protein TusC homolog</fullName>
    </recommendedName>
</protein>
<name>A0ABN8E9K4_9VIBR</name>
<dbReference type="NCBIfam" id="TIGR03010">
    <property type="entry name" value="sulf_tusC_dsrF"/>
    <property type="match status" value="1"/>
</dbReference>